<protein>
    <submittedName>
        <fullName evidence="4">Copper amine oxidase-like protein</fullName>
    </submittedName>
</protein>
<dbReference type="SUPFAM" id="SSF55383">
    <property type="entry name" value="Copper amine oxidase, domain N"/>
    <property type="match status" value="1"/>
</dbReference>
<evidence type="ECO:0000259" key="3">
    <source>
        <dbReference type="Pfam" id="PF07833"/>
    </source>
</evidence>
<feature type="compositionally biased region" description="Basic and acidic residues" evidence="1">
    <location>
        <begin position="43"/>
        <end position="80"/>
    </location>
</feature>
<dbReference type="AlphaFoldDB" id="A0A4R2KYI5"/>
<accession>A0A4R2KYI5</accession>
<comment type="caution">
    <text evidence="4">The sequence shown here is derived from an EMBL/GenBank/DDBJ whole genome shotgun (WGS) entry which is preliminary data.</text>
</comment>
<evidence type="ECO:0000313" key="5">
    <source>
        <dbReference type="Proteomes" id="UP000294919"/>
    </source>
</evidence>
<evidence type="ECO:0000313" key="4">
    <source>
        <dbReference type="EMBL" id="TCO76406.1"/>
    </source>
</evidence>
<organism evidence="4 5">
    <name type="scientific">Marinisporobacter balticus</name>
    <dbReference type="NCBI Taxonomy" id="2018667"/>
    <lineage>
        <taxon>Bacteria</taxon>
        <taxon>Bacillati</taxon>
        <taxon>Bacillota</taxon>
        <taxon>Clostridia</taxon>
        <taxon>Peptostreptococcales</taxon>
        <taxon>Thermotaleaceae</taxon>
        <taxon>Marinisporobacter</taxon>
    </lineage>
</organism>
<sequence length="313" mass="35989">MNKQFRRVVALSIISAFVFASPLGMVAKAEKPSAKGSKAKTTVKRDNRIKEHVKEKIQDKKEREENAKEKNDAKKEKEENIKAKIAEIKNNRPKEDEEKRLEKVKKLEKFQNLLAEIKKSRKDIKVLKEEMKTVRNEMKQLIKQSYSKEELEKLRQRAEEIMTKNPHVKVIQIENILKKKGQFKFDTPPVIKEGRTLIPVRAITEGLGADVNWNGEERKVTVSKGDKEMVFQLDDGRVFVNGEETAIDVPAQIMNNRTIVPLRFIAEQLGLGVDYDEDTGVIEIDEDDTEEEEQIIVEEGQDATVTESVYNND</sequence>
<dbReference type="Gene3D" id="3.30.457.10">
    <property type="entry name" value="Copper amine oxidase-like, N-terminal domain"/>
    <property type="match status" value="1"/>
</dbReference>
<dbReference type="Pfam" id="PF07833">
    <property type="entry name" value="Cu_amine_oxidN1"/>
    <property type="match status" value="1"/>
</dbReference>
<feature type="signal peptide" evidence="2">
    <location>
        <begin position="1"/>
        <end position="20"/>
    </location>
</feature>
<feature type="region of interest" description="Disordered" evidence="1">
    <location>
        <begin position="29"/>
        <end position="80"/>
    </location>
</feature>
<dbReference type="EMBL" id="SLWV01000008">
    <property type="protein sequence ID" value="TCO76406.1"/>
    <property type="molecule type" value="Genomic_DNA"/>
</dbReference>
<feature type="domain" description="Copper amine oxidase-like N-terminal" evidence="3">
    <location>
        <begin position="182"/>
        <end position="284"/>
    </location>
</feature>
<name>A0A4R2KYI5_9FIRM</name>
<gene>
    <name evidence="4" type="ORF">EV214_1087</name>
</gene>
<dbReference type="OrthoDB" id="2379109at2"/>
<keyword evidence="2" id="KW-0732">Signal</keyword>
<reference evidence="4 5" key="1">
    <citation type="submission" date="2019-03" db="EMBL/GenBank/DDBJ databases">
        <title>Genomic Encyclopedia of Type Strains, Phase IV (KMG-IV): sequencing the most valuable type-strain genomes for metagenomic binning, comparative biology and taxonomic classification.</title>
        <authorList>
            <person name="Goeker M."/>
        </authorList>
    </citation>
    <scope>NUCLEOTIDE SEQUENCE [LARGE SCALE GENOMIC DNA]</scope>
    <source>
        <strain evidence="4 5">DSM 102940</strain>
    </source>
</reference>
<evidence type="ECO:0000256" key="2">
    <source>
        <dbReference type="SAM" id="SignalP"/>
    </source>
</evidence>
<dbReference type="RefSeq" id="WP_132244328.1">
    <property type="nucleotide sequence ID" value="NZ_SLWV01000008.1"/>
</dbReference>
<proteinExistence type="predicted"/>
<dbReference type="Proteomes" id="UP000294919">
    <property type="component" value="Unassembled WGS sequence"/>
</dbReference>
<dbReference type="InterPro" id="IPR036582">
    <property type="entry name" value="Mao_N_sf"/>
</dbReference>
<evidence type="ECO:0000256" key="1">
    <source>
        <dbReference type="SAM" id="MobiDB-lite"/>
    </source>
</evidence>
<keyword evidence="5" id="KW-1185">Reference proteome</keyword>
<dbReference type="InterPro" id="IPR012854">
    <property type="entry name" value="Cu_amine_oxidase-like_N"/>
</dbReference>
<feature type="chain" id="PRO_5039692231" evidence="2">
    <location>
        <begin position="21"/>
        <end position="313"/>
    </location>
</feature>